<evidence type="ECO:0000256" key="1">
    <source>
        <dbReference type="SAM" id="SignalP"/>
    </source>
</evidence>
<dbReference type="AlphaFoldDB" id="A0A4Q1K6G9"/>
<dbReference type="OrthoDB" id="978343at2"/>
<dbReference type="Proteomes" id="UP000290283">
    <property type="component" value="Unassembled WGS sequence"/>
</dbReference>
<dbReference type="RefSeq" id="WP_129434035.1">
    <property type="nucleotide sequence ID" value="NZ_SBKO01000001.1"/>
</dbReference>
<proteinExistence type="predicted"/>
<sequence>MKAKNVKLILCALTTCVLFSCTDKDDVAIIETPTVPSLIVKFKFDPDQERLNNLGQPSTVPAGNAAQTPDFNKISSHFLEFSPNANTPLGEGTRLYRGQETSIGGEPAFDFSKAIICAQGETFLSIPLKDIKPGSYEWARCSLSYQNYDISVLSSGIDYIGTLASFVGTRTYITTHKVGNYPFVINGNRNQGYWAFGLKGVDYSTSGQAPAGATTVPNPIAATSPLPPNSCVVTGKFPTNLVITGKETKDIVVTLSLSINKSFEWTEVNADGKYEPSAGENVVDMGLRGLVPSFK</sequence>
<keyword evidence="1" id="KW-0732">Signal</keyword>
<name>A0A4Q1K6G9_9FLAO</name>
<evidence type="ECO:0000313" key="3">
    <source>
        <dbReference type="Proteomes" id="UP000290283"/>
    </source>
</evidence>
<comment type="caution">
    <text evidence="2">The sequence shown here is derived from an EMBL/GenBank/DDBJ whole genome shotgun (WGS) entry which is preliminary data.</text>
</comment>
<reference evidence="3" key="1">
    <citation type="submission" date="2019-01" db="EMBL/GenBank/DDBJ databases">
        <title>Cytophagaceae bacterium strain CAR-16.</title>
        <authorList>
            <person name="Chen W.-M."/>
        </authorList>
    </citation>
    <scope>NUCLEOTIDE SEQUENCE [LARGE SCALE GENOMIC DNA]</scope>
    <source>
        <strain evidence="3">LLJ-11</strain>
    </source>
</reference>
<protein>
    <recommendedName>
        <fullName evidence="4">Lipoprotein</fullName>
    </recommendedName>
</protein>
<dbReference type="EMBL" id="SBKO01000001">
    <property type="protein sequence ID" value="RXR20794.1"/>
    <property type="molecule type" value="Genomic_DNA"/>
</dbReference>
<evidence type="ECO:0000313" key="2">
    <source>
        <dbReference type="EMBL" id="RXR20794.1"/>
    </source>
</evidence>
<dbReference type="PROSITE" id="PS51257">
    <property type="entry name" value="PROKAR_LIPOPROTEIN"/>
    <property type="match status" value="1"/>
</dbReference>
<gene>
    <name evidence="2" type="ORF">EQG63_02340</name>
</gene>
<accession>A0A4Q1K6G9</accession>
<feature type="chain" id="PRO_5020866675" description="Lipoprotein" evidence="1">
    <location>
        <begin position="21"/>
        <end position="295"/>
    </location>
</feature>
<organism evidence="2 3">
    <name type="scientific">Flavobacterium amnicola</name>
    <dbReference type="NCBI Taxonomy" id="2506422"/>
    <lineage>
        <taxon>Bacteria</taxon>
        <taxon>Pseudomonadati</taxon>
        <taxon>Bacteroidota</taxon>
        <taxon>Flavobacteriia</taxon>
        <taxon>Flavobacteriales</taxon>
        <taxon>Flavobacteriaceae</taxon>
        <taxon>Flavobacterium</taxon>
    </lineage>
</organism>
<evidence type="ECO:0008006" key="4">
    <source>
        <dbReference type="Google" id="ProtNLM"/>
    </source>
</evidence>
<keyword evidence="3" id="KW-1185">Reference proteome</keyword>
<feature type="signal peptide" evidence="1">
    <location>
        <begin position="1"/>
        <end position="20"/>
    </location>
</feature>